<accession>A0A8T5V8E3</accession>
<proteinExistence type="predicted"/>
<dbReference type="RefSeq" id="WP_166093079.1">
    <property type="nucleotide sequence ID" value="NZ_CP096255.1"/>
</dbReference>
<name>A0A8T5V8E3_9BRAD</name>
<sequence>MGGAAAHIILKIKTKNPIELGDFVAEFTSVASQYDKFIRENHPDLGPEARIYVKQIKKGSIIAELLPFVPFAMFAPQIISSIEQVNAVNDFVRNYGSKLKAYFKKGGEVPEASRSDLKDFMGSLVAIANDPDGSASLEALVFEDGKRKVKAAVKFTSREASRAVEHIEEHRKRLERKDSSDFQRELMVFRQANVRSPQVGKRTGELVMVEAISDRELPLIYASDLAEQRIKHEIRDADDNLFKKGFIVDINVQTKGGRPVGYRVTNLHQVIDLPDDDEHEAIGDR</sequence>
<reference evidence="1" key="1">
    <citation type="journal article" date="2017" name="Syst. Appl. Microbiol.">
        <title>Soybeans inoculated with root zone soils of Canadian native legumes harbour diverse and novel Bradyrhizobium spp. that possess agricultural potential.</title>
        <authorList>
            <person name="Bromfield E.S.P."/>
            <person name="Cloutier S."/>
            <person name="Tambong J.T."/>
            <person name="Tran Thi T.V."/>
        </authorList>
    </citation>
    <scope>NUCLEOTIDE SEQUENCE</scope>
    <source>
        <strain evidence="1">1S5</strain>
    </source>
</reference>
<gene>
    <name evidence="1" type="ORF">HAP41_0000030785</name>
</gene>
<dbReference type="Proteomes" id="UP000551709">
    <property type="component" value="Chromosome"/>
</dbReference>
<evidence type="ECO:0000313" key="1">
    <source>
        <dbReference type="EMBL" id="UPT84716.1"/>
    </source>
</evidence>
<dbReference type="AlphaFoldDB" id="A0A8T5V8E3"/>
<dbReference type="EMBL" id="CP096255">
    <property type="protein sequence ID" value="UPT84716.1"/>
    <property type="molecule type" value="Genomic_DNA"/>
</dbReference>
<reference evidence="1" key="2">
    <citation type="submission" date="2022-04" db="EMBL/GenBank/DDBJ databases">
        <authorList>
            <person name="Bromfield E.S.P."/>
            <person name="Cloutier S."/>
        </authorList>
    </citation>
    <scope>NUCLEOTIDE SEQUENCE</scope>
    <source>
        <strain evidence="1">1S5</strain>
    </source>
</reference>
<protein>
    <submittedName>
        <fullName evidence="1">Uncharacterized protein</fullName>
    </submittedName>
</protein>
<organism evidence="1 2">
    <name type="scientific">Bradyrhizobium barranii subsp. apii</name>
    <dbReference type="NCBI Taxonomy" id="2819348"/>
    <lineage>
        <taxon>Bacteria</taxon>
        <taxon>Pseudomonadati</taxon>
        <taxon>Pseudomonadota</taxon>
        <taxon>Alphaproteobacteria</taxon>
        <taxon>Hyphomicrobiales</taxon>
        <taxon>Nitrobacteraceae</taxon>
        <taxon>Bradyrhizobium</taxon>
        <taxon>Bradyrhizobium barranii</taxon>
    </lineage>
</organism>
<evidence type="ECO:0000313" key="2">
    <source>
        <dbReference type="Proteomes" id="UP000551709"/>
    </source>
</evidence>